<evidence type="ECO:0000313" key="4">
    <source>
        <dbReference type="Proteomes" id="UP000291838"/>
    </source>
</evidence>
<gene>
    <name evidence="3" type="ORF">EUA06_15390</name>
</gene>
<feature type="signal peptide" evidence="2">
    <location>
        <begin position="1"/>
        <end position="24"/>
    </location>
</feature>
<proteinExistence type="predicted"/>
<evidence type="ECO:0000313" key="3">
    <source>
        <dbReference type="EMBL" id="RYB89367.1"/>
    </source>
</evidence>
<dbReference type="OrthoDB" id="3777803at2"/>
<feature type="chain" id="PRO_5020437622" description="Calcium-binding protein" evidence="2">
    <location>
        <begin position="25"/>
        <end position="437"/>
    </location>
</feature>
<evidence type="ECO:0000256" key="2">
    <source>
        <dbReference type="SAM" id="SignalP"/>
    </source>
</evidence>
<dbReference type="PROSITE" id="PS00330">
    <property type="entry name" value="HEMOLYSIN_CALCIUM"/>
    <property type="match status" value="1"/>
</dbReference>
<dbReference type="Pfam" id="PF00353">
    <property type="entry name" value="HemolysinCabind"/>
    <property type="match status" value="1"/>
</dbReference>
<sequence>MRPLHLAATGLLAVVLLPSAPTYAAGETCQGRPATVVGTPGQLGLLGSEADDVVVTNGAVTVETLGGADLVCVTDGGVYAGSDVGTGAGNDVVDASATRGQVEAVLGTGSDTYLGSPAQDRVITGQGGDALDTEVDTVVSTSGGSATSQGDEVESGSPGLPNSDDIRLTGLGNTVYWAGVMSAAGRLEVGPESTLTPRLGTGALAVDAAAGTLTEDDATMLRWTGPFVRFNLYGSKAPRSLDFAGSERDEVLYTSFDDFDGAQRFDLGAGDDTLLSSDGRGGDGSAYVGGAGADVIDLWGGKRLAVDLGRRTWTSQGDAGRIAGWEQVRVGADRLDLRGTKRADDLQFYACTATVAGRAGNDTLVANRTGDASYVLSCRDARKSDITVRGDAGRDTISGTRGRDLLIGGPGRDTINGNANRDRCSGEKLTSCEVRLR</sequence>
<dbReference type="Gene3D" id="2.150.10.10">
    <property type="entry name" value="Serralysin-like metalloprotease, C-terminal"/>
    <property type="match status" value="1"/>
</dbReference>
<feature type="compositionally biased region" description="Low complexity" evidence="1">
    <location>
        <begin position="139"/>
        <end position="150"/>
    </location>
</feature>
<dbReference type="AlphaFoldDB" id="A0A4Q2RKZ6"/>
<evidence type="ECO:0000256" key="1">
    <source>
        <dbReference type="SAM" id="MobiDB-lite"/>
    </source>
</evidence>
<comment type="caution">
    <text evidence="3">The sequence shown here is derived from an EMBL/GenBank/DDBJ whole genome shotgun (WGS) entry which is preliminary data.</text>
</comment>
<reference evidence="3 4" key="1">
    <citation type="submission" date="2019-01" db="EMBL/GenBank/DDBJ databases">
        <title>Novel species of Nocardioides.</title>
        <authorList>
            <person name="Liu Q."/>
            <person name="Xin Y.-H."/>
        </authorList>
    </citation>
    <scope>NUCLEOTIDE SEQUENCE [LARGE SCALE GENOMIC DNA]</scope>
    <source>
        <strain evidence="3 4">HLT3-15</strain>
    </source>
</reference>
<dbReference type="RefSeq" id="WP_129477379.1">
    <property type="nucleotide sequence ID" value="NZ_SDWS01000007.1"/>
</dbReference>
<keyword evidence="2" id="KW-0732">Signal</keyword>
<protein>
    <recommendedName>
        <fullName evidence="5">Calcium-binding protein</fullName>
    </recommendedName>
</protein>
<evidence type="ECO:0008006" key="5">
    <source>
        <dbReference type="Google" id="ProtNLM"/>
    </source>
</evidence>
<dbReference type="InterPro" id="IPR018511">
    <property type="entry name" value="Hemolysin-typ_Ca-bd_CS"/>
</dbReference>
<keyword evidence="4" id="KW-1185">Reference proteome</keyword>
<name>A0A4Q2RKZ6_9ACTN</name>
<dbReference type="SUPFAM" id="SSF51120">
    <property type="entry name" value="beta-Roll"/>
    <property type="match status" value="1"/>
</dbReference>
<dbReference type="Proteomes" id="UP000291838">
    <property type="component" value="Unassembled WGS sequence"/>
</dbReference>
<dbReference type="EMBL" id="SDWS01000007">
    <property type="protein sequence ID" value="RYB89367.1"/>
    <property type="molecule type" value="Genomic_DNA"/>
</dbReference>
<dbReference type="InterPro" id="IPR011049">
    <property type="entry name" value="Serralysin-like_metalloprot_C"/>
</dbReference>
<organism evidence="3 4">
    <name type="scientific">Nocardioides glacieisoli</name>
    <dbReference type="NCBI Taxonomy" id="1168730"/>
    <lineage>
        <taxon>Bacteria</taxon>
        <taxon>Bacillati</taxon>
        <taxon>Actinomycetota</taxon>
        <taxon>Actinomycetes</taxon>
        <taxon>Propionibacteriales</taxon>
        <taxon>Nocardioidaceae</taxon>
        <taxon>Nocardioides</taxon>
    </lineage>
</organism>
<feature type="region of interest" description="Disordered" evidence="1">
    <location>
        <begin position="139"/>
        <end position="163"/>
    </location>
</feature>
<accession>A0A4Q2RKZ6</accession>
<dbReference type="GO" id="GO:0005509">
    <property type="term" value="F:calcium ion binding"/>
    <property type="evidence" value="ECO:0007669"/>
    <property type="project" value="InterPro"/>
</dbReference>
<dbReference type="InterPro" id="IPR001343">
    <property type="entry name" value="Hemolysn_Ca-bd"/>
</dbReference>
<dbReference type="PRINTS" id="PR00313">
    <property type="entry name" value="CABNDNGRPT"/>
</dbReference>